<comment type="caution">
    <text evidence="2">The sequence shown here is derived from an EMBL/GenBank/DDBJ whole genome shotgun (WGS) entry which is preliminary data.</text>
</comment>
<evidence type="ECO:0000259" key="1">
    <source>
        <dbReference type="Pfam" id="PF00814"/>
    </source>
</evidence>
<dbReference type="Pfam" id="PF00814">
    <property type="entry name" value="TsaD"/>
    <property type="match status" value="1"/>
</dbReference>
<feature type="domain" description="Gcp-like" evidence="1">
    <location>
        <begin position="40"/>
        <end position="129"/>
    </location>
</feature>
<evidence type="ECO:0000313" key="2">
    <source>
        <dbReference type="EMBL" id="GLQ55976.1"/>
    </source>
</evidence>
<dbReference type="InterPro" id="IPR000905">
    <property type="entry name" value="Gcp-like_dom"/>
</dbReference>
<accession>A0ABQ5W887</accession>
<protein>
    <submittedName>
        <fullName evidence="2">tRNA (Adenosine(37)-N6)-threonylcarbamoyltransferase complex dimerization subunit type 1 TsaB</fullName>
    </submittedName>
</protein>
<dbReference type="PANTHER" id="PTHR11735">
    <property type="entry name" value="TRNA N6-ADENOSINE THREONYLCARBAMOYLTRANSFERASE"/>
    <property type="match status" value="1"/>
</dbReference>
<keyword evidence="3" id="KW-1185">Reference proteome</keyword>
<dbReference type="NCBIfam" id="TIGR03725">
    <property type="entry name" value="T6A_YeaZ"/>
    <property type="match status" value="1"/>
</dbReference>
<dbReference type="EMBL" id="BSNS01000015">
    <property type="protein sequence ID" value="GLQ55976.1"/>
    <property type="molecule type" value="Genomic_DNA"/>
</dbReference>
<evidence type="ECO:0000313" key="3">
    <source>
        <dbReference type="Proteomes" id="UP001156691"/>
    </source>
</evidence>
<sequence>MMPSSAPITLAIDTAAPRLQLALLMADGTSDVSVDEIGTGHAELIFARIETLLARNGLAYGDLQRLAVTTGPGSFTGLRIGLSAARGVALARSIPVVGVPSLLALSLSGEAARSVCVLVDARRGEAYFQAFSAPGVPEGPARLMTMEAARAAVRPDCVLIETPFVDIVHVARFAASADPVAFAPEAAYIRDADAKPQTNKRIARL</sequence>
<dbReference type="Proteomes" id="UP001156691">
    <property type="component" value="Unassembled WGS sequence"/>
</dbReference>
<name>A0ABQ5W887_9HYPH</name>
<dbReference type="SUPFAM" id="SSF53067">
    <property type="entry name" value="Actin-like ATPase domain"/>
    <property type="match status" value="1"/>
</dbReference>
<gene>
    <name evidence="2" type="ORF">GCM10010862_32350</name>
</gene>
<dbReference type="InterPro" id="IPR043129">
    <property type="entry name" value="ATPase_NBD"/>
</dbReference>
<dbReference type="PANTHER" id="PTHR11735:SF11">
    <property type="entry name" value="TRNA THREONYLCARBAMOYLADENOSINE BIOSYNTHESIS PROTEIN TSAB"/>
    <property type="match status" value="1"/>
</dbReference>
<dbReference type="InterPro" id="IPR022496">
    <property type="entry name" value="T6A_TsaB"/>
</dbReference>
<reference evidence="3" key="1">
    <citation type="journal article" date="2019" name="Int. J. Syst. Evol. Microbiol.">
        <title>The Global Catalogue of Microorganisms (GCM) 10K type strain sequencing project: providing services to taxonomists for standard genome sequencing and annotation.</title>
        <authorList>
            <consortium name="The Broad Institute Genomics Platform"/>
            <consortium name="The Broad Institute Genome Sequencing Center for Infectious Disease"/>
            <person name="Wu L."/>
            <person name="Ma J."/>
        </authorList>
    </citation>
    <scope>NUCLEOTIDE SEQUENCE [LARGE SCALE GENOMIC DNA]</scope>
    <source>
        <strain evidence="3">NBRC 112416</strain>
    </source>
</reference>
<organism evidence="2 3">
    <name type="scientific">Devosia nitrariae</name>
    <dbReference type="NCBI Taxonomy" id="2071872"/>
    <lineage>
        <taxon>Bacteria</taxon>
        <taxon>Pseudomonadati</taxon>
        <taxon>Pseudomonadota</taxon>
        <taxon>Alphaproteobacteria</taxon>
        <taxon>Hyphomicrobiales</taxon>
        <taxon>Devosiaceae</taxon>
        <taxon>Devosia</taxon>
    </lineage>
</organism>
<proteinExistence type="predicted"/>
<dbReference type="Gene3D" id="3.30.420.40">
    <property type="match status" value="2"/>
</dbReference>